<protein>
    <submittedName>
        <fullName evidence="1">Uncharacterized protein</fullName>
    </submittedName>
</protein>
<dbReference type="RefSeq" id="WP_312644755.1">
    <property type="nucleotide sequence ID" value="NZ_CP116968.1"/>
</dbReference>
<proteinExistence type="predicted"/>
<evidence type="ECO:0000313" key="1">
    <source>
        <dbReference type="EMBL" id="WNM60798.1"/>
    </source>
</evidence>
<reference evidence="1 2" key="1">
    <citation type="submission" date="2023-01" db="EMBL/GenBank/DDBJ databases">
        <title>Cultivation and genomic characterization of new, ubiquitous marine nitrite-oxidizing bacteria from the Nitrospirales.</title>
        <authorList>
            <person name="Mueller A.J."/>
            <person name="Daebeler A."/>
            <person name="Herbold C.W."/>
            <person name="Kirkegaard R.H."/>
            <person name="Daims H."/>
        </authorList>
    </citation>
    <scope>NUCLEOTIDE SEQUENCE [LARGE SCALE GENOMIC DNA]</scope>
    <source>
        <strain evidence="1 2">DK</strain>
    </source>
</reference>
<organism evidence="1 2">
    <name type="scientific">Candidatus Nitrospira neomarina</name>
    <dbReference type="NCBI Taxonomy" id="3020899"/>
    <lineage>
        <taxon>Bacteria</taxon>
        <taxon>Pseudomonadati</taxon>
        <taxon>Nitrospirota</taxon>
        <taxon>Nitrospiria</taxon>
        <taxon>Nitrospirales</taxon>
        <taxon>Nitrospiraceae</taxon>
        <taxon>Nitrospira</taxon>
    </lineage>
</organism>
<keyword evidence="2" id="KW-1185">Reference proteome</keyword>
<sequence length="103" mass="11681">MKTQKSNEEIVDAIKTQMGQNPEITNVIVKGHLLQLHVTQGLFHRLSADRERGRKIILVLMEQMKRLTGLSDVAVWVYSENEKVIEGTVKAFGGDNVNFLFDL</sequence>
<dbReference type="AlphaFoldDB" id="A0AA96GKP1"/>
<name>A0AA96GKP1_9BACT</name>
<evidence type="ECO:0000313" key="2">
    <source>
        <dbReference type="Proteomes" id="UP001302494"/>
    </source>
</evidence>
<dbReference type="EMBL" id="CP116968">
    <property type="protein sequence ID" value="WNM60798.1"/>
    <property type="molecule type" value="Genomic_DNA"/>
</dbReference>
<accession>A0AA96GKP1</accession>
<dbReference type="Proteomes" id="UP001302494">
    <property type="component" value="Chromosome"/>
</dbReference>
<dbReference type="KEGG" id="nneo:PQG83_13640"/>
<gene>
    <name evidence="1" type="ORF">PQG83_13640</name>
</gene>